<feature type="compositionally biased region" description="Pro residues" evidence="1">
    <location>
        <begin position="1"/>
        <end position="11"/>
    </location>
</feature>
<reference evidence="3 4" key="1">
    <citation type="submission" date="2017-06" db="EMBL/GenBank/DDBJ databases">
        <authorList>
            <person name="Kim H.J."/>
            <person name="Triplett B.A."/>
        </authorList>
    </citation>
    <scope>NUCLEOTIDE SEQUENCE [LARGE SCALE GENOMIC DNA]</scope>
    <source>
        <strain evidence="3 4">CGMCC 4.5593</strain>
    </source>
</reference>
<name>A0A239PF79_9ACTN</name>
<protein>
    <submittedName>
        <fullName evidence="3">BON domain-containing protein</fullName>
    </submittedName>
</protein>
<proteinExistence type="predicted"/>
<evidence type="ECO:0000256" key="1">
    <source>
        <dbReference type="SAM" id="MobiDB-lite"/>
    </source>
</evidence>
<dbReference type="Gene3D" id="3.30.1340.30">
    <property type="match status" value="1"/>
</dbReference>
<dbReference type="InterPro" id="IPR007055">
    <property type="entry name" value="BON_dom"/>
</dbReference>
<evidence type="ECO:0000259" key="2">
    <source>
        <dbReference type="PROSITE" id="PS50914"/>
    </source>
</evidence>
<evidence type="ECO:0000313" key="3">
    <source>
        <dbReference type="EMBL" id="SNT65525.1"/>
    </source>
</evidence>
<keyword evidence="4" id="KW-1185">Reference proteome</keyword>
<evidence type="ECO:0000313" key="4">
    <source>
        <dbReference type="Proteomes" id="UP000198362"/>
    </source>
</evidence>
<dbReference type="EMBL" id="FZPH01000023">
    <property type="protein sequence ID" value="SNT65525.1"/>
    <property type="molecule type" value="Genomic_DNA"/>
</dbReference>
<accession>A0A239PF79</accession>
<dbReference type="OrthoDB" id="3403070at2"/>
<feature type="region of interest" description="Disordered" evidence="1">
    <location>
        <begin position="1"/>
        <end position="23"/>
    </location>
</feature>
<dbReference type="PROSITE" id="PS50914">
    <property type="entry name" value="BON"/>
    <property type="match status" value="1"/>
</dbReference>
<dbReference type="Pfam" id="PF04972">
    <property type="entry name" value="BON"/>
    <property type="match status" value="1"/>
</dbReference>
<sequence length="98" mass="10722">MIFPYPPPMPGDPWFRRPSGRGPSSHDDLLALAVMDELSADPHLAGGEILVEVQNRVVILDGVVPSAHTRQVAGDAAWRVEGVFDVANRISVESPRRR</sequence>
<dbReference type="AlphaFoldDB" id="A0A239PF79"/>
<dbReference type="Proteomes" id="UP000198362">
    <property type="component" value="Unassembled WGS sequence"/>
</dbReference>
<organism evidence="3 4">
    <name type="scientific">Asanoa hainanensis</name>
    <dbReference type="NCBI Taxonomy" id="560556"/>
    <lineage>
        <taxon>Bacteria</taxon>
        <taxon>Bacillati</taxon>
        <taxon>Actinomycetota</taxon>
        <taxon>Actinomycetes</taxon>
        <taxon>Micromonosporales</taxon>
        <taxon>Micromonosporaceae</taxon>
        <taxon>Asanoa</taxon>
    </lineage>
</organism>
<gene>
    <name evidence="3" type="ORF">SAMN05421812_12378</name>
</gene>
<dbReference type="RefSeq" id="WP_144022932.1">
    <property type="nucleotide sequence ID" value="NZ_FZPH01000023.1"/>
</dbReference>
<feature type="domain" description="BON" evidence="2">
    <location>
        <begin position="26"/>
        <end position="94"/>
    </location>
</feature>